<proteinExistence type="predicted"/>
<gene>
    <name evidence="2" type="ORF">ACD_80C00009G0009</name>
</gene>
<sequence length="117" mass="13701">MLYANHIQFFVENKGFYFCDKCIYKMMLLDTNALNFLLRIITINVQQKNKKIMAKKNSILGKNDHTGFMASERSNALLSSASVVSKTKDKSKKKKKKKNRKERKNSMDFVPTCSYWF</sequence>
<evidence type="ECO:0000256" key="1">
    <source>
        <dbReference type="SAM" id="MobiDB-lite"/>
    </source>
</evidence>
<reference evidence="2" key="1">
    <citation type="journal article" date="2012" name="Science">
        <title>Fermentation, hydrogen, and sulfur metabolism in multiple uncultivated bacterial phyla.</title>
        <authorList>
            <person name="Wrighton K.C."/>
            <person name="Thomas B.C."/>
            <person name="Sharon I."/>
            <person name="Miller C.S."/>
            <person name="Castelle C.J."/>
            <person name="VerBerkmoes N.C."/>
            <person name="Wilkins M.J."/>
            <person name="Hettich R.L."/>
            <person name="Lipton M.S."/>
            <person name="Williams K.H."/>
            <person name="Long P.E."/>
            <person name="Banfield J.F."/>
        </authorList>
    </citation>
    <scope>NUCLEOTIDE SEQUENCE [LARGE SCALE GENOMIC DNA]</scope>
</reference>
<comment type="caution">
    <text evidence="2">The sequence shown here is derived from an EMBL/GenBank/DDBJ whole genome shotgun (WGS) entry which is preliminary data.</text>
</comment>
<name>K1YK52_9BACT</name>
<evidence type="ECO:0000313" key="2">
    <source>
        <dbReference type="EMBL" id="EKD25649.1"/>
    </source>
</evidence>
<organism evidence="2">
    <name type="scientific">uncultured bacterium</name>
    <name type="common">gcode 4</name>
    <dbReference type="NCBI Taxonomy" id="1234023"/>
    <lineage>
        <taxon>Bacteria</taxon>
        <taxon>environmental samples</taxon>
    </lineage>
</organism>
<dbReference type="AlphaFoldDB" id="K1YK52"/>
<feature type="compositionally biased region" description="Basic residues" evidence="1">
    <location>
        <begin position="89"/>
        <end position="103"/>
    </location>
</feature>
<dbReference type="EMBL" id="AMFJ01036016">
    <property type="protein sequence ID" value="EKD25649.1"/>
    <property type="molecule type" value="Genomic_DNA"/>
</dbReference>
<feature type="region of interest" description="Disordered" evidence="1">
    <location>
        <begin position="79"/>
        <end position="117"/>
    </location>
</feature>
<accession>K1YK52</accession>
<protein>
    <submittedName>
        <fullName evidence="2">Uncharacterized protein</fullName>
    </submittedName>
</protein>